<sequence>MLEVRGLDARYGDAQALWDVALDVGAAETVCIVGPNGAGKTTLVQTIAGLHRAAAGTITVEGVDVAALPGHRVCDHGVATVPEGRRVFGHMSVRDNLLLGAYRRPARAVHRETEARVYELFPRLKERATQQAGSLSGGEQQMLALGRALMALPRLLLLDEPSLGLAPVIVDEVFDAIAAVNATGVSVLLVEQDVERALSAASRGYLLIEGRIVASGTTTELRESADVRERVLGM</sequence>
<feature type="domain" description="ABC transporter" evidence="6">
    <location>
        <begin position="2"/>
        <end position="234"/>
    </location>
</feature>
<dbReference type="PROSITE" id="PS50893">
    <property type="entry name" value="ABC_TRANSPORTER_2"/>
    <property type="match status" value="1"/>
</dbReference>
<keyword evidence="3" id="KW-0547">Nucleotide-binding</keyword>
<keyword evidence="2" id="KW-0813">Transport</keyword>
<dbReference type="SMART" id="SM00382">
    <property type="entry name" value="AAA"/>
    <property type="match status" value="1"/>
</dbReference>
<evidence type="ECO:0000256" key="1">
    <source>
        <dbReference type="ARBA" id="ARBA00005417"/>
    </source>
</evidence>
<dbReference type="AlphaFoldDB" id="A0A1H3TNV8"/>
<dbReference type="GO" id="GO:0015658">
    <property type="term" value="F:branched-chain amino acid transmembrane transporter activity"/>
    <property type="evidence" value="ECO:0007669"/>
    <property type="project" value="TreeGrafter"/>
</dbReference>
<evidence type="ECO:0000256" key="3">
    <source>
        <dbReference type="ARBA" id="ARBA00022741"/>
    </source>
</evidence>
<dbReference type="GO" id="GO:0016887">
    <property type="term" value="F:ATP hydrolysis activity"/>
    <property type="evidence" value="ECO:0007669"/>
    <property type="project" value="InterPro"/>
</dbReference>
<keyword evidence="4 7" id="KW-0067">ATP-binding</keyword>
<dbReference type="Pfam" id="PF00005">
    <property type="entry name" value="ABC_tran"/>
    <property type="match status" value="1"/>
</dbReference>
<keyword evidence="8" id="KW-1185">Reference proteome</keyword>
<comment type="similarity">
    <text evidence="1">Belongs to the ABC transporter superfamily.</text>
</comment>
<evidence type="ECO:0000256" key="2">
    <source>
        <dbReference type="ARBA" id="ARBA00022448"/>
    </source>
</evidence>
<dbReference type="InterPro" id="IPR003593">
    <property type="entry name" value="AAA+_ATPase"/>
</dbReference>
<dbReference type="PANTHER" id="PTHR43820">
    <property type="entry name" value="HIGH-AFFINITY BRANCHED-CHAIN AMINO ACID TRANSPORT ATP-BINDING PROTEIN LIVF"/>
    <property type="match status" value="1"/>
</dbReference>
<dbReference type="SUPFAM" id="SSF52540">
    <property type="entry name" value="P-loop containing nucleoside triphosphate hydrolases"/>
    <property type="match status" value="1"/>
</dbReference>
<dbReference type="Proteomes" id="UP000199632">
    <property type="component" value="Unassembled WGS sequence"/>
</dbReference>
<dbReference type="InterPro" id="IPR027417">
    <property type="entry name" value="P-loop_NTPase"/>
</dbReference>
<evidence type="ECO:0000313" key="8">
    <source>
        <dbReference type="Proteomes" id="UP000199632"/>
    </source>
</evidence>
<dbReference type="CDD" id="cd03224">
    <property type="entry name" value="ABC_TM1139_LivF_branched"/>
    <property type="match status" value="1"/>
</dbReference>
<dbReference type="STRING" id="137265.SAMN05421684_6127"/>
<dbReference type="GO" id="GO:0015807">
    <property type="term" value="P:L-amino acid transport"/>
    <property type="evidence" value="ECO:0007669"/>
    <property type="project" value="TreeGrafter"/>
</dbReference>
<name>A0A1H3TNV8_9ACTN</name>
<dbReference type="PANTHER" id="PTHR43820:SF4">
    <property type="entry name" value="HIGH-AFFINITY BRANCHED-CHAIN AMINO ACID TRANSPORT ATP-BINDING PROTEIN LIVF"/>
    <property type="match status" value="1"/>
</dbReference>
<dbReference type="InterPro" id="IPR017871">
    <property type="entry name" value="ABC_transporter-like_CS"/>
</dbReference>
<dbReference type="InterPro" id="IPR003439">
    <property type="entry name" value="ABC_transporter-like_ATP-bd"/>
</dbReference>
<dbReference type="GO" id="GO:0005524">
    <property type="term" value="F:ATP binding"/>
    <property type="evidence" value="ECO:0007669"/>
    <property type="project" value="UniProtKB-KW"/>
</dbReference>
<protein>
    <submittedName>
        <fullName evidence="7">Amino acid/amide ABC transporter ATP-binding protein 2, HAAT family</fullName>
    </submittedName>
</protein>
<dbReference type="EMBL" id="FNQB01000003">
    <property type="protein sequence ID" value="SDZ51924.1"/>
    <property type="molecule type" value="Genomic_DNA"/>
</dbReference>
<proteinExistence type="inferred from homology"/>
<evidence type="ECO:0000259" key="6">
    <source>
        <dbReference type="PROSITE" id="PS50893"/>
    </source>
</evidence>
<accession>A0A1H3TNV8</accession>
<evidence type="ECO:0000256" key="4">
    <source>
        <dbReference type="ARBA" id="ARBA00022840"/>
    </source>
</evidence>
<organism evidence="7 8">
    <name type="scientific">Asanoa ishikariensis</name>
    <dbReference type="NCBI Taxonomy" id="137265"/>
    <lineage>
        <taxon>Bacteria</taxon>
        <taxon>Bacillati</taxon>
        <taxon>Actinomycetota</taxon>
        <taxon>Actinomycetes</taxon>
        <taxon>Micromonosporales</taxon>
        <taxon>Micromonosporaceae</taxon>
        <taxon>Asanoa</taxon>
    </lineage>
</organism>
<dbReference type="Gene3D" id="3.40.50.300">
    <property type="entry name" value="P-loop containing nucleotide triphosphate hydrolases"/>
    <property type="match status" value="1"/>
</dbReference>
<dbReference type="PROSITE" id="PS00211">
    <property type="entry name" value="ABC_TRANSPORTER_1"/>
    <property type="match status" value="1"/>
</dbReference>
<dbReference type="InterPro" id="IPR052156">
    <property type="entry name" value="BCAA_Transport_ATP-bd_LivF"/>
</dbReference>
<evidence type="ECO:0000256" key="5">
    <source>
        <dbReference type="ARBA" id="ARBA00022970"/>
    </source>
</evidence>
<evidence type="ECO:0000313" key="7">
    <source>
        <dbReference type="EMBL" id="SDZ51924.1"/>
    </source>
</evidence>
<reference evidence="8" key="1">
    <citation type="submission" date="2016-10" db="EMBL/GenBank/DDBJ databases">
        <authorList>
            <person name="Varghese N."/>
            <person name="Submissions S."/>
        </authorList>
    </citation>
    <scope>NUCLEOTIDE SEQUENCE [LARGE SCALE GENOMIC DNA]</scope>
    <source>
        <strain evidence="8">DSM 44718</strain>
    </source>
</reference>
<dbReference type="RefSeq" id="WP_090800040.1">
    <property type="nucleotide sequence ID" value="NZ_BOND01000001.1"/>
</dbReference>
<gene>
    <name evidence="7" type="ORF">SAMN05421684_6127</name>
</gene>
<dbReference type="OrthoDB" id="9776369at2"/>
<keyword evidence="5" id="KW-0029">Amino-acid transport</keyword>